<dbReference type="Proteomes" id="UP000070433">
    <property type="component" value="Chromosome"/>
</dbReference>
<sequence>MARESLARQQRIHEGATLVLPRPAGISLICATGTVWITHDGDCKDVVLEAGESYTSERRSRMLVYGLTASSVLLR</sequence>
<evidence type="ECO:0008006" key="3">
    <source>
        <dbReference type="Google" id="ProtNLM"/>
    </source>
</evidence>
<dbReference type="EMBL" id="CP010951">
    <property type="protein sequence ID" value="AMO22377.1"/>
    <property type="molecule type" value="Genomic_DNA"/>
</dbReference>
<dbReference type="AlphaFoldDB" id="A0A127JQZ6"/>
<accession>A0A127JQZ6</accession>
<proteinExistence type="predicted"/>
<evidence type="ECO:0000313" key="2">
    <source>
        <dbReference type="Proteomes" id="UP000070433"/>
    </source>
</evidence>
<reference evidence="1 2" key="1">
    <citation type="journal article" date="2014" name="Int. J. Syst. Evol. Microbiol.">
        <title>Ramlibacter solisilvae sp. nov., isolated from forest soil, and emended description of the genus Ramlibacter.</title>
        <authorList>
            <person name="Lee H.J."/>
            <person name="Lee S.H."/>
            <person name="Lee S.S."/>
            <person name="Lee J.S."/>
            <person name="Kim Y."/>
            <person name="Kim S.C."/>
            <person name="Jeon C.O."/>
        </authorList>
    </citation>
    <scope>NUCLEOTIDE SEQUENCE [LARGE SCALE GENOMIC DNA]</scope>
    <source>
        <strain evidence="1 2">5-10</strain>
    </source>
</reference>
<keyword evidence="2" id="KW-1185">Reference proteome</keyword>
<organism evidence="1 2">
    <name type="scientific">Ramlibacter tataouinensis</name>
    <dbReference type="NCBI Taxonomy" id="94132"/>
    <lineage>
        <taxon>Bacteria</taxon>
        <taxon>Pseudomonadati</taxon>
        <taxon>Pseudomonadota</taxon>
        <taxon>Betaproteobacteria</taxon>
        <taxon>Burkholderiales</taxon>
        <taxon>Comamonadaceae</taxon>
        <taxon>Ramlibacter</taxon>
    </lineage>
</organism>
<protein>
    <recommendedName>
        <fullName evidence="3">DUF2917 domain-containing protein</fullName>
    </recommendedName>
</protein>
<evidence type="ECO:0000313" key="1">
    <source>
        <dbReference type="EMBL" id="AMO22377.1"/>
    </source>
</evidence>
<dbReference type="Pfam" id="PF11142">
    <property type="entry name" value="DUF2917"/>
    <property type="match status" value="1"/>
</dbReference>
<name>A0A127JQZ6_9BURK</name>
<dbReference type="InterPro" id="IPR021317">
    <property type="entry name" value="DUF2917"/>
</dbReference>
<gene>
    <name evidence="1" type="ORF">UC35_05025</name>
</gene>